<dbReference type="EMBL" id="ADCY02000002">
    <property type="protein sequence ID" value="EFG31694.1"/>
    <property type="molecule type" value="Genomic_DNA"/>
</dbReference>
<evidence type="ECO:0000256" key="8">
    <source>
        <dbReference type="ARBA" id="ARBA00022989"/>
    </source>
</evidence>
<dbReference type="HOGENOM" id="CLU_094691_2_0_4"/>
<comment type="cofactor">
    <cofactor evidence="12">
        <name>heme</name>
        <dbReference type="ChEBI" id="CHEBI:30413"/>
    </cofactor>
    <text evidence="12">The heme is bound between the two transmembrane subunits.</text>
</comment>
<evidence type="ECO:0000256" key="13">
    <source>
        <dbReference type="SAM" id="Phobius"/>
    </source>
</evidence>
<evidence type="ECO:0000256" key="1">
    <source>
        <dbReference type="ARBA" id="ARBA00004050"/>
    </source>
</evidence>
<dbReference type="PANTHER" id="PTHR10978:SF5">
    <property type="entry name" value="SUCCINATE DEHYDROGENASE CYTOCHROME B560 SUBUNIT, MITOCHONDRIAL"/>
    <property type="match status" value="1"/>
</dbReference>
<feature type="binding site" description="axial binding residue" evidence="12">
    <location>
        <position position="89"/>
    </location>
    <ligand>
        <name>heme</name>
        <dbReference type="ChEBI" id="CHEBI:30413"/>
        <note>ligand shared with second transmembrane subunit</note>
    </ligand>
    <ligandPart>
        <name>Fe</name>
        <dbReference type="ChEBI" id="CHEBI:18248"/>
    </ligandPart>
</feature>
<keyword evidence="9 12" id="KW-0408">Iron</keyword>
<dbReference type="InterPro" id="IPR000701">
    <property type="entry name" value="SuccDH_FuR_B_TM-su"/>
</dbReference>
<dbReference type="Gene3D" id="1.20.1300.10">
    <property type="entry name" value="Fumarate reductase/succinate dehydrogenase, transmembrane subunit"/>
    <property type="match status" value="1"/>
</dbReference>
<evidence type="ECO:0000313" key="14">
    <source>
        <dbReference type="EMBL" id="EFG31694.1"/>
    </source>
</evidence>
<keyword evidence="7 12" id="KW-0479">Metal-binding</keyword>
<evidence type="ECO:0000256" key="6">
    <source>
        <dbReference type="ARBA" id="ARBA00022692"/>
    </source>
</evidence>
<dbReference type="AlphaFoldDB" id="V9HMT6"/>
<evidence type="ECO:0000256" key="7">
    <source>
        <dbReference type="ARBA" id="ARBA00022723"/>
    </source>
</evidence>
<name>V9HMT6_9NEIS</name>
<keyword evidence="15" id="KW-1185">Reference proteome</keyword>
<proteinExistence type="inferred from homology"/>
<feature type="transmembrane region" description="Helical" evidence="13">
    <location>
        <begin position="33"/>
        <end position="53"/>
    </location>
</feature>
<evidence type="ECO:0000256" key="9">
    <source>
        <dbReference type="ARBA" id="ARBA00023004"/>
    </source>
</evidence>
<dbReference type="GO" id="GO:0005886">
    <property type="term" value="C:plasma membrane"/>
    <property type="evidence" value="ECO:0007669"/>
    <property type="project" value="TreeGrafter"/>
</dbReference>
<feature type="transmembrane region" description="Helical" evidence="13">
    <location>
        <begin position="113"/>
        <end position="132"/>
    </location>
</feature>
<dbReference type="PIRSF" id="PIRSF000178">
    <property type="entry name" value="SDH_cyt_b560"/>
    <property type="match status" value="1"/>
</dbReference>
<evidence type="ECO:0000256" key="11">
    <source>
        <dbReference type="ARBA" id="ARBA00025912"/>
    </source>
</evidence>
<dbReference type="GO" id="GO:0009055">
    <property type="term" value="F:electron transfer activity"/>
    <property type="evidence" value="ECO:0007669"/>
    <property type="project" value="InterPro"/>
</dbReference>
<keyword evidence="5 12" id="KW-0349">Heme</keyword>
<comment type="caution">
    <text evidence="14">The sequence shown here is derived from an EMBL/GenBank/DDBJ whole genome shotgun (WGS) entry which is preliminary data.</text>
</comment>
<evidence type="ECO:0000256" key="4">
    <source>
        <dbReference type="ARBA" id="ARBA00020076"/>
    </source>
</evidence>
<dbReference type="GO" id="GO:0046872">
    <property type="term" value="F:metal ion binding"/>
    <property type="evidence" value="ECO:0007669"/>
    <property type="project" value="UniProtKB-KW"/>
</dbReference>
<evidence type="ECO:0000256" key="10">
    <source>
        <dbReference type="ARBA" id="ARBA00023136"/>
    </source>
</evidence>
<dbReference type="PANTHER" id="PTHR10978">
    <property type="entry name" value="SUCCINATE DEHYDROGENASE CYTOCHROME B560 SUBUNIT"/>
    <property type="match status" value="1"/>
</dbReference>
<keyword evidence="8 13" id="KW-1133">Transmembrane helix</keyword>
<evidence type="ECO:0000256" key="12">
    <source>
        <dbReference type="PIRSR" id="PIRSR000178-1"/>
    </source>
</evidence>
<dbReference type="eggNOG" id="COG2009">
    <property type="taxonomic scope" value="Bacteria"/>
</dbReference>
<dbReference type="SUPFAM" id="SSF81343">
    <property type="entry name" value="Fumarate reductase respiratory complex transmembrane subunits"/>
    <property type="match status" value="1"/>
</dbReference>
<dbReference type="GO" id="GO:0006099">
    <property type="term" value="P:tricarboxylic acid cycle"/>
    <property type="evidence" value="ECO:0007669"/>
    <property type="project" value="InterPro"/>
</dbReference>
<comment type="subcellular location">
    <subcellularLocation>
        <location evidence="2">Membrane</location>
    </subcellularLocation>
</comment>
<comment type="function">
    <text evidence="1">Membrane-anchoring subunit of succinate dehydrogenase (SDH).</text>
</comment>
<feature type="transmembrane region" description="Helical" evidence="13">
    <location>
        <begin position="73"/>
        <end position="92"/>
    </location>
</feature>
<dbReference type="KEGG" id="smur:BWP33_02135"/>
<keyword evidence="6 13" id="KW-0812">Transmembrane</keyword>
<dbReference type="RefSeq" id="WP_002641016.1">
    <property type="nucleotide sequence ID" value="NZ_CP019448.1"/>
</dbReference>
<accession>V9HMT6</accession>
<evidence type="ECO:0000256" key="3">
    <source>
        <dbReference type="ARBA" id="ARBA00007244"/>
    </source>
</evidence>
<dbReference type="NCBIfam" id="TIGR02970">
    <property type="entry name" value="succ_dehyd_cytB"/>
    <property type="match status" value="1"/>
</dbReference>
<reference evidence="14 15" key="2">
    <citation type="submission" date="2011-10" db="EMBL/GenBank/DDBJ databases">
        <title>The Genome Sequence of Simonsiella muelleri ATCC 29453.</title>
        <authorList>
            <consortium name="The Broad Institute Genome Sequencing Platform"/>
            <consortium name="The Broad Institute Genome Sequencing Center for Infectious Disease"/>
            <person name="Earl A."/>
            <person name="Ward D."/>
            <person name="Feldgarden M."/>
            <person name="Gevers D."/>
            <person name="Izard J."/>
            <person name="Baranova O.V."/>
            <person name="Blanton J.M."/>
            <person name="Tanner A.C."/>
            <person name="Dewhirst F."/>
            <person name="Young S.K."/>
            <person name="Zeng Q."/>
            <person name="Gargeya S."/>
            <person name="Fitzgerald M."/>
            <person name="Haas B."/>
            <person name="Abouelleil A."/>
            <person name="Alvarado L."/>
            <person name="Arachchi H.M."/>
            <person name="Berlin A."/>
            <person name="Brown A."/>
            <person name="Chapman S.B."/>
            <person name="Chen Z."/>
            <person name="Dunbar C."/>
            <person name="Freedman E."/>
            <person name="Gearin G."/>
            <person name="Goldberg J."/>
            <person name="Griggs A."/>
            <person name="Gujja S."/>
            <person name="Heiman D."/>
            <person name="Howarth C."/>
            <person name="Larson L."/>
            <person name="Lui A."/>
            <person name="MacDonald P.J.P."/>
            <person name="Montmayeur A."/>
            <person name="Murphy C."/>
            <person name="Neiman D."/>
            <person name="Pearson M."/>
            <person name="Priest M."/>
            <person name="Roberts A."/>
            <person name="Saif S."/>
            <person name="Shea T."/>
            <person name="Shenoy N."/>
            <person name="Sisk P."/>
            <person name="Stolte C."/>
            <person name="Sykes S."/>
            <person name="Wortman J."/>
            <person name="Nusbaum C."/>
            <person name="Birren B."/>
        </authorList>
    </citation>
    <scope>NUCLEOTIDE SEQUENCE [LARGE SCALE GENOMIC DNA]</scope>
    <source>
        <strain evidence="14 15">ATCC 29453</strain>
    </source>
</reference>
<sequence length="133" mass="14950">MQTEKLHSGKKRPVYLDMPTIIKHLPMPAIVSILHRATGVALFLLLPFLLALLSGSRSSGEDFEYYKAWADNWFIKLILWGVLWAFIHHLFAGIRFLIIDAHIGTDLQTARKSARIVLIAAAVTAFVLGIALW</sequence>
<dbReference type="Proteomes" id="UP000017813">
    <property type="component" value="Unassembled WGS sequence"/>
</dbReference>
<protein>
    <recommendedName>
        <fullName evidence="4">Succinate dehydrogenase cytochrome b556 subunit</fullName>
    </recommendedName>
</protein>
<dbReference type="Pfam" id="PF01127">
    <property type="entry name" value="Sdh_cyt"/>
    <property type="match status" value="1"/>
</dbReference>
<reference evidence="14 15" key="1">
    <citation type="submission" date="2010-03" db="EMBL/GenBank/DDBJ databases">
        <authorList>
            <consortium name="The Broad Institute Genome Sequencing Platform"/>
            <person name="Ward D."/>
            <person name="Earl A."/>
            <person name="Feldgarden M."/>
            <person name="Gevers D."/>
            <person name="Young S."/>
            <person name="Zeng Q."/>
            <person name="Koehrsen M."/>
            <person name="Alvarado L."/>
            <person name="Berlin A.M."/>
            <person name="Borenstein D."/>
            <person name="Chapman S.B."/>
            <person name="Chen Z."/>
            <person name="Engels R."/>
            <person name="Freedman E."/>
            <person name="Gellesch M."/>
            <person name="Goldberg J."/>
            <person name="Griggs A."/>
            <person name="Gujja S."/>
            <person name="Heilman E.R."/>
            <person name="Heiman D.I."/>
            <person name="Hepburn T.A."/>
            <person name="Howarth C."/>
            <person name="Jen D."/>
            <person name="Larson L."/>
            <person name="Mehta T."/>
            <person name="Park D."/>
            <person name="Pearson M."/>
            <person name="Richards J."/>
            <person name="Roberts A."/>
            <person name="Saif S."/>
            <person name="Shea T.D."/>
            <person name="Shenoy N."/>
            <person name="Sisk P."/>
            <person name="Stolte C."/>
            <person name="Sykes S.N."/>
            <person name="Walk T."/>
            <person name="White J."/>
            <person name="Yandava C."/>
            <person name="Izard J."/>
            <person name="Baranova O.V."/>
            <person name="Blanton J.M."/>
            <person name="Tanner A.C."/>
            <person name="Dewhirst F."/>
            <person name="Haas B."/>
            <person name="Nusbaum C."/>
            <person name="Birren B."/>
        </authorList>
    </citation>
    <scope>NUCLEOTIDE SEQUENCE [LARGE SCALE GENOMIC DNA]</scope>
    <source>
        <strain evidence="14 15">ATCC 29453</strain>
    </source>
</reference>
<evidence type="ECO:0000313" key="15">
    <source>
        <dbReference type="Proteomes" id="UP000017813"/>
    </source>
</evidence>
<dbReference type="OrthoDB" id="9799441at2"/>
<dbReference type="CDD" id="cd03499">
    <property type="entry name" value="SQR_TypeC_SdhC"/>
    <property type="match status" value="1"/>
</dbReference>
<keyword evidence="10 13" id="KW-0472">Membrane</keyword>
<comment type="subunit">
    <text evidence="11">Part of an enzyme complex containing four subunits: a flavoprotein, an iron-sulfur protein, plus two membrane-anchoring proteins, SdhC and SdhD. The complex can form homotrimers.</text>
</comment>
<dbReference type="InterPro" id="IPR014314">
    <property type="entry name" value="Succ_DH_cytb556"/>
</dbReference>
<dbReference type="STRING" id="641147.HMPREF9021_00089"/>
<organism evidence="14 15">
    <name type="scientific">Simonsiella muelleri ATCC 29453</name>
    <dbReference type="NCBI Taxonomy" id="641147"/>
    <lineage>
        <taxon>Bacteria</taxon>
        <taxon>Pseudomonadati</taxon>
        <taxon>Pseudomonadota</taxon>
        <taxon>Betaproteobacteria</taxon>
        <taxon>Neisseriales</taxon>
        <taxon>Neisseriaceae</taxon>
        <taxon>Simonsiella</taxon>
    </lineage>
</organism>
<evidence type="ECO:0000256" key="5">
    <source>
        <dbReference type="ARBA" id="ARBA00022617"/>
    </source>
</evidence>
<dbReference type="InterPro" id="IPR034804">
    <property type="entry name" value="SQR/QFR_C/D"/>
</dbReference>
<gene>
    <name evidence="14" type="ORF">HMPREF9021_00089</name>
</gene>
<evidence type="ECO:0000256" key="2">
    <source>
        <dbReference type="ARBA" id="ARBA00004370"/>
    </source>
</evidence>
<comment type="similarity">
    <text evidence="3">Belongs to the cytochrome b560 family.</text>
</comment>